<evidence type="ECO:0000313" key="5">
    <source>
        <dbReference type="Proteomes" id="UP000236182"/>
    </source>
</evidence>
<sequence length="374" mass="41460">MKDLLQKIKSDPVLKQKVIRAGIFFGLFIIGIIGFYIYNESNAKPSVIDKDNQINGRIIPADTASLGVEKTEFYTRQNQDSIVQVQATSETVLGGSVVQKNKMQEDNNAVLNEYMANRQASIQKMQKSSDTYVPSASSSDNYSRRKYNPNGNSSDWTTDKTTVTSSKPVRDVPVIGTYTRSYNPDNPSASTVDYNNQQVTQSQQKELTKEEKLQLAIASKYSKGSASGDQGITVTAQIYNNQKINSNNTSVRIVLLDKLYINNTTIGTDAFIYGIANVGQNRLTITVPNISYKGRNYPVNLIVYDYRTGEQGIPIKQENIVGSMSREAENQINQEASSRLGRVGSILTSVMSGRNKSVSIQLNDGHKIYLKSKN</sequence>
<accession>A0A316WFT6</accession>
<evidence type="ECO:0000256" key="2">
    <source>
        <dbReference type="SAM" id="Phobius"/>
    </source>
</evidence>
<dbReference type="Proteomes" id="UP000236182">
    <property type="component" value="Unassembled WGS sequence"/>
</dbReference>
<dbReference type="Pfam" id="PF12508">
    <property type="entry name" value="Transposon_TraM"/>
    <property type="match status" value="1"/>
</dbReference>
<dbReference type="EMBL" id="PPEI02000009">
    <property type="protein sequence ID" value="PWN59979.1"/>
    <property type="molecule type" value="Genomic_DNA"/>
</dbReference>
<protein>
    <recommendedName>
        <fullName evidence="3">Conjugative transposon TraM C-terminal domain-containing protein</fullName>
    </recommendedName>
</protein>
<dbReference type="RefSeq" id="WP_109623824.1">
    <property type="nucleotide sequence ID" value="NZ_PPEI02000009.1"/>
</dbReference>
<feature type="transmembrane region" description="Helical" evidence="2">
    <location>
        <begin position="21"/>
        <end position="38"/>
    </location>
</feature>
<evidence type="ECO:0000256" key="1">
    <source>
        <dbReference type="SAM" id="MobiDB-lite"/>
    </source>
</evidence>
<dbReference type="AlphaFoldDB" id="A0A316WFT6"/>
<evidence type="ECO:0000259" key="3">
    <source>
        <dbReference type="Pfam" id="PF12508"/>
    </source>
</evidence>
<evidence type="ECO:0000313" key="4">
    <source>
        <dbReference type="EMBL" id="PWN59979.1"/>
    </source>
</evidence>
<feature type="region of interest" description="Disordered" evidence="1">
    <location>
        <begin position="125"/>
        <end position="167"/>
    </location>
</feature>
<dbReference type="OrthoDB" id="1409065at2"/>
<keyword evidence="2" id="KW-1133">Transmembrane helix</keyword>
<keyword evidence="2" id="KW-0472">Membrane</keyword>
<keyword evidence="5" id="KW-1185">Reference proteome</keyword>
<keyword evidence="2" id="KW-0812">Transmembrane</keyword>
<reference evidence="4" key="1">
    <citation type="submission" date="2018-04" db="EMBL/GenBank/DDBJ databases">
        <title>Draft Genome Sequences of Chryseobacterium lactis NCTC11390T isolated from milk, Chryseobacterium oncorhynchi 701B-08T from rainbow trout, and Chryseobacterium viscerum 687B-08T from diseased fish.</title>
        <authorList>
            <person name="Jeong J.-J."/>
            <person name="Lee Y.J."/>
            <person name="Pathiraja D."/>
            <person name="Park B."/>
            <person name="Choi I.-G."/>
            <person name="Kim K.D."/>
        </authorList>
    </citation>
    <scope>NUCLEOTIDE SEQUENCE [LARGE SCALE GENOMIC DNA]</scope>
    <source>
        <strain evidence="4">701B-08</strain>
    </source>
</reference>
<name>A0A316WFT6_9FLAO</name>
<gene>
    <name evidence="4" type="ORF">C1638_020645</name>
</gene>
<comment type="caution">
    <text evidence="4">The sequence shown here is derived from an EMBL/GenBank/DDBJ whole genome shotgun (WGS) entry which is preliminary data.</text>
</comment>
<dbReference type="InterPro" id="IPR055407">
    <property type="entry name" value="TraM_C"/>
</dbReference>
<feature type="compositionally biased region" description="Polar residues" evidence="1">
    <location>
        <begin position="149"/>
        <end position="167"/>
    </location>
</feature>
<proteinExistence type="predicted"/>
<organism evidence="4 5">
    <name type="scientific">Chryseobacterium oncorhynchi</name>
    <dbReference type="NCBI Taxonomy" id="741074"/>
    <lineage>
        <taxon>Bacteria</taxon>
        <taxon>Pseudomonadati</taxon>
        <taxon>Bacteroidota</taxon>
        <taxon>Flavobacteriia</taxon>
        <taxon>Flavobacteriales</taxon>
        <taxon>Weeksellaceae</taxon>
        <taxon>Chryseobacterium group</taxon>
        <taxon>Chryseobacterium</taxon>
    </lineage>
</organism>
<feature type="domain" description="Conjugative transposon TraM C-terminal" evidence="3">
    <location>
        <begin position="235"/>
        <end position="371"/>
    </location>
</feature>
<feature type="compositionally biased region" description="Polar residues" evidence="1">
    <location>
        <begin position="125"/>
        <end position="141"/>
    </location>
</feature>